<organism evidence="2 3">
    <name type="scientific">Parascardovia denticolens DSM 10105 = JCM 12538</name>
    <dbReference type="NCBI Taxonomy" id="864564"/>
    <lineage>
        <taxon>Bacteria</taxon>
        <taxon>Bacillati</taxon>
        <taxon>Actinomycetota</taxon>
        <taxon>Actinomycetes</taxon>
        <taxon>Bifidobacteriales</taxon>
        <taxon>Bifidobacteriaceae</taxon>
        <taxon>Parascardovia</taxon>
    </lineage>
</organism>
<dbReference type="EMBL" id="AEON01000001">
    <property type="protein sequence ID" value="EFT83019.1"/>
    <property type="molecule type" value="Genomic_DNA"/>
</dbReference>
<dbReference type="HOGENOM" id="CLU_3313989_0_0_11"/>
<proteinExistence type="predicted"/>
<sequence length="39" mass="4429">MIESHEIPLVVTFLNSSDHVDREKSGDKNQLSGLRPDYT</sequence>
<dbReference type="AlphaFoldDB" id="E6JYG0"/>
<protein>
    <submittedName>
        <fullName evidence="2">Uncharacterized protein</fullName>
    </submittedName>
</protein>
<comment type="caution">
    <text evidence="2">The sequence shown here is derived from an EMBL/GenBank/DDBJ whole genome shotgun (WGS) entry which is preliminary data.</text>
</comment>
<feature type="region of interest" description="Disordered" evidence="1">
    <location>
        <begin position="18"/>
        <end position="39"/>
    </location>
</feature>
<evidence type="ECO:0000313" key="3">
    <source>
        <dbReference type="Proteomes" id="UP000004946"/>
    </source>
</evidence>
<accession>E6JYG0</accession>
<keyword evidence="3" id="KW-1185">Reference proteome</keyword>
<gene>
    <name evidence="2" type="ORF">HMPREF0620_0024</name>
</gene>
<dbReference type="Proteomes" id="UP000004946">
    <property type="component" value="Chromosome"/>
</dbReference>
<evidence type="ECO:0000313" key="2">
    <source>
        <dbReference type="EMBL" id="EFT83019.1"/>
    </source>
</evidence>
<feature type="compositionally biased region" description="Basic and acidic residues" evidence="1">
    <location>
        <begin position="18"/>
        <end position="27"/>
    </location>
</feature>
<name>E6JYG0_PARDN</name>
<reference evidence="2 3" key="1">
    <citation type="submission" date="2010-12" db="EMBL/GenBank/DDBJ databases">
        <authorList>
            <person name="Muzny D."/>
            <person name="Qin X."/>
            <person name="Buhay C."/>
            <person name="Dugan-Rocha S."/>
            <person name="Ding Y."/>
            <person name="Chen G."/>
            <person name="Hawes A."/>
            <person name="Holder M."/>
            <person name="Jhangiani S."/>
            <person name="Johnson A."/>
            <person name="Khan Z."/>
            <person name="Li Z."/>
            <person name="Liu W."/>
            <person name="Liu X."/>
            <person name="Perez L."/>
            <person name="Shen H."/>
            <person name="Wang Q."/>
            <person name="Watt J."/>
            <person name="Xi L."/>
            <person name="Xin Y."/>
            <person name="Zhou J."/>
            <person name="Deng J."/>
            <person name="Jiang H."/>
            <person name="Liu Y."/>
            <person name="Qu J."/>
            <person name="Song X.-Z."/>
            <person name="Zhang L."/>
            <person name="Villasana D."/>
            <person name="Johnson A."/>
            <person name="Liu J."/>
            <person name="Liyanage D."/>
            <person name="Lorensuhewa L."/>
            <person name="Robinson T."/>
            <person name="Song A."/>
            <person name="Song B.-B."/>
            <person name="Dinh H."/>
            <person name="Thornton R."/>
            <person name="Coyle M."/>
            <person name="Francisco L."/>
            <person name="Jackson L."/>
            <person name="Javaid M."/>
            <person name="Korchina V."/>
            <person name="Kovar C."/>
            <person name="Mata R."/>
            <person name="Mathew T."/>
            <person name="Ngo R."/>
            <person name="Nguyen L."/>
            <person name="Nguyen N."/>
            <person name="Okwuonu G."/>
            <person name="Ongeri F."/>
            <person name="Pham C."/>
            <person name="Simmons D."/>
            <person name="Wilczek-Boney K."/>
            <person name="Hale W."/>
            <person name="Jakkamsetti A."/>
            <person name="Pham P."/>
            <person name="Ruth R."/>
            <person name="San Lucas F."/>
            <person name="Warren J."/>
            <person name="Zhang J."/>
            <person name="Zhao Z."/>
            <person name="Zhou C."/>
            <person name="Zhu D."/>
            <person name="Lee S."/>
            <person name="Bess C."/>
            <person name="Blankenburg K."/>
            <person name="Forbes L."/>
            <person name="Fu Q."/>
            <person name="Gubbala S."/>
            <person name="Hirani K."/>
            <person name="Jayaseelan J.C."/>
            <person name="Lara F."/>
            <person name="Munidasa M."/>
            <person name="Palculict T."/>
            <person name="Patil S."/>
            <person name="Pu L.-L."/>
            <person name="Saada N."/>
            <person name="Tang L."/>
            <person name="Weissenberger G."/>
            <person name="Zhu Y."/>
            <person name="Hemphill L."/>
            <person name="Shang Y."/>
            <person name="Youmans B."/>
            <person name="Ayvaz T."/>
            <person name="Ross M."/>
            <person name="Santibanez J."/>
            <person name="Aqrawi P."/>
            <person name="Gross S."/>
            <person name="Joshi V."/>
            <person name="Fowler G."/>
            <person name="Nazareth L."/>
            <person name="Reid J."/>
            <person name="Worley K."/>
            <person name="Petrosino J."/>
            <person name="Highlander S."/>
            <person name="Gibbs R."/>
        </authorList>
    </citation>
    <scope>NUCLEOTIDE SEQUENCE [LARGE SCALE GENOMIC DNA]</scope>
    <source>
        <strain evidence="2 3">DSM 10105</strain>
    </source>
</reference>
<evidence type="ECO:0000256" key="1">
    <source>
        <dbReference type="SAM" id="MobiDB-lite"/>
    </source>
</evidence>